<evidence type="ECO:0000259" key="1">
    <source>
        <dbReference type="PROSITE" id="PS50073"/>
    </source>
</evidence>
<dbReference type="AlphaFoldDB" id="A0A285CT01"/>
<dbReference type="GO" id="GO:0005507">
    <property type="term" value="F:copper ion binding"/>
    <property type="evidence" value="ECO:0007669"/>
    <property type="project" value="InterPro"/>
</dbReference>
<dbReference type="EMBL" id="OAOQ01000005">
    <property type="protein sequence ID" value="SNX70178.1"/>
    <property type="molecule type" value="Genomic_DNA"/>
</dbReference>
<evidence type="ECO:0000313" key="3">
    <source>
        <dbReference type="Proteomes" id="UP000219467"/>
    </source>
</evidence>
<protein>
    <recommendedName>
        <fullName evidence="1">Copper-fist domain-containing protein</fullName>
    </recommendedName>
</protein>
<keyword evidence="3" id="KW-1185">Reference proteome</keyword>
<dbReference type="PROSITE" id="PS50073">
    <property type="entry name" value="COPPER_FIST_2"/>
    <property type="match status" value="1"/>
</dbReference>
<feature type="domain" description="Copper-fist" evidence="1">
    <location>
        <begin position="22"/>
        <end position="51"/>
    </location>
</feature>
<gene>
    <name evidence="2" type="ORF">SAMN05878503_10587</name>
</gene>
<accession>A0A285CT01</accession>
<sequence>MRLYKTCRHATEGPQPRPGPCCGCCRGGHKRAVCRHFGQHSLGFDPRGRPSASDTRAYSATKSDKAPIVTADCPPPVIARRGDAAPCQAAARGQRSAHARRGLCRSGTRRSCRTCAMPRWRVAAPVPAGRFWGRLSRSSPERWRQVSVPRPEPTATRRWGLSRPCGVALHVASGMPARRGPSLVRAMIPGRMVFGPRHFLPFRRPVG</sequence>
<dbReference type="Proteomes" id="UP000219467">
    <property type="component" value="Unassembled WGS sequence"/>
</dbReference>
<proteinExistence type="predicted"/>
<organism evidence="2 3">
    <name type="scientific">Cereibacter ovatus</name>
    <dbReference type="NCBI Taxonomy" id="439529"/>
    <lineage>
        <taxon>Bacteria</taxon>
        <taxon>Pseudomonadati</taxon>
        <taxon>Pseudomonadota</taxon>
        <taxon>Alphaproteobacteria</taxon>
        <taxon>Rhodobacterales</taxon>
        <taxon>Paracoccaceae</taxon>
        <taxon>Cereibacter</taxon>
    </lineage>
</organism>
<dbReference type="InterPro" id="IPR001083">
    <property type="entry name" value="Cu_fist_DNA-bd_dom"/>
</dbReference>
<evidence type="ECO:0000313" key="2">
    <source>
        <dbReference type="EMBL" id="SNX70178.1"/>
    </source>
</evidence>
<dbReference type="GO" id="GO:0003700">
    <property type="term" value="F:DNA-binding transcription factor activity"/>
    <property type="evidence" value="ECO:0007669"/>
    <property type="project" value="InterPro"/>
</dbReference>
<dbReference type="GO" id="GO:0003677">
    <property type="term" value="F:DNA binding"/>
    <property type="evidence" value="ECO:0007669"/>
    <property type="project" value="InterPro"/>
</dbReference>
<reference evidence="3" key="1">
    <citation type="submission" date="2017-08" db="EMBL/GenBank/DDBJ databases">
        <authorList>
            <person name="Varghese N."/>
            <person name="Submissions S."/>
        </authorList>
    </citation>
    <scope>NUCLEOTIDE SEQUENCE [LARGE SCALE GENOMIC DNA]</scope>
    <source>
        <strain evidence="3">JA234</strain>
    </source>
</reference>
<name>A0A285CT01_9RHOB</name>